<dbReference type="EMBL" id="JBBPFD010000016">
    <property type="protein sequence ID" value="KAK7893580.1"/>
    <property type="molecule type" value="Genomic_DNA"/>
</dbReference>
<dbReference type="InterPro" id="IPR041588">
    <property type="entry name" value="Integrase_H2C2"/>
</dbReference>
<dbReference type="Pfam" id="PF00078">
    <property type="entry name" value="RVT_1"/>
    <property type="match status" value="1"/>
</dbReference>
<dbReference type="Gene3D" id="1.10.340.70">
    <property type="match status" value="1"/>
</dbReference>
<evidence type="ECO:0000256" key="3">
    <source>
        <dbReference type="ARBA" id="ARBA00022679"/>
    </source>
</evidence>
<dbReference type="PANTHER" id="PTHR37984:SF15">
    <property type="entry name" value="INTEGRASE CATALYTIC DOMAIN-CONTAINING PROTEIN"/>
    <property type="match status" value="1"/>
</dbReference>
<dbReference type="GO" id="GO:0003964">
    <property type="term" value="F:RNA-directed DNA polymerase activity"/>
    <property type="evidence" value="ECO:0007669"/>
    <property type="project" value="UniProtKB-KW"/>
</dbReference>
<dbReference type="GO" id="GO:0015074">
    <property type="term" value="P:DNA integration"/>
    <property type="evidence" value="ECO:0007669"/>
    <property type="project" value="InterPro"/>
</dbReference>
<evidence type="ECO:0000256" key="6">
    <source>
        <dbReference type="ARBA" id="ARBA00022759"/>
    </source>
</evidence>
<keyword evidence="3" id="KW-0808">Transferase</keyword>
<dbReference type="Gene3D" id="3.30.70.270">
    <property type="match status" value="2"/>
</dbReference>
<gene>
    <name evidence="15" type="ORF">WMY93_022732</name>
</gene>
<keyword evidence="16" id="KW-1185">Reference proteome</keyword>
<comment type="similarity">
    <text evidence="1">Belongs to the beta type-B retroviral polymerase family. HERV class-II K(HML-2) pol subfamily.</text>
</comment>
<dbReference type="Proteomes" id="UP001460270">
    <property type="component" value="Unassembled WGS sequence"/>
</dbReference>
<accession>A0AAW0N7R0</accession>
<evidence type="ECO:0000256" key="10">
    <source>
        <dbReference type="PROSITE-ProRule" id="PRU00047"/>
    </source>
</evidence>
<evidence type="ECO:0000256" key="5">
    <source>
        <dbReference type="ARBA" id="ARBA00022722"/>
    </source>
</evidence>
<dbReference type="SUPFAM" id="SSF56672">
    <property type="entry name" value="DNA/RNA polymerases"/>
    <property type="match status" value="1"/>
</dbReference>
<feature type="region of interest" description="Disordered" evidence="11">
    <location>
        <begin position="1763"/>
        <end position="1794"/>
    </location>
</feature>
<dbReference type="SMART" id="SM00343">
    <property type="entry name" value="ZnF_C2HC"/>
    <property type="match status" value="1"/>
</dbReference>
<dbReference type="FunFam" id="3.30.420.10:FF:000032">
    <property type="entry name" value="Retrovirus-related Pol polyprotein from transposon 297-like Protein"/>
    <property type="match status" value="1"/>
</dbReference>
<dbReference type="InterPro" id="IPR012337">
    <property type="entry name" value="RNaseH-like_sf"/>
</dbReference>
<evidence type="ECO:0000256" key="9">
    <source>
        <dbReference type="ARBA" id="ARBA00039658"/>
    </source>
</evidence>
<dbReference type="InterPro" id="IPR036397">
    <property type="entry name" value="RNaseH_sf"/>
</dbReference>
<dbReference type="InterPro" id="IPR041373">
    <property type="entry name" value="RT_RNaseH"/>
</dbReference>
<keyword evidence="6" id="KW-0255">Endonuclease</keyword>
<evidence type="ECO:0000259" key="14">
    <source>
        <dbReference type="PROSITE" id="PS50994"/>
    </source>
</evidence>
<feature type="region of interest" description="Disordered" evidence="11">
    <location>
        <begin position="1089"/>
        <end position="1115"/>
    </location>
</feature>
<evidence type="ECO:0000256" key="8">
    <source>
        <dbReference type="ARBA" id="ARBA00022918"/>
    </source>
</evidence>
<evidence type="ECO:0000259" key="12">
    <source>
        <dbReference type="PROSITE" id="PS50158"/>
    </source>
</evidence>
<feature type="compositionally biased region" description="Basic residues" evidence="11">
    <location>
        <begin position="1096"/>
        <end position="1105"/>
    </location>
</feature>
<evidence type="ECO:0000256" key="4">
    <source>
        <dbReference type="ARBA" id="ARBA00022695"/>
    </source>
</evidence>
<feature type="domain" description="CCHC-type" evidence="12">
    <location>
        <begin position="447"/>
        <end position="461"/>
    </location>
</feature>
<evidence type="ECO:0000256" key="2">
    <source>
        <dbReference type="ARBA" id="ARBA00012180"/>
    </source>
</evidence>
<evidence type="ECO:0000256" key="11">
    <source>
        <dbReference type="SAM" id="MobiDB-lite"/>
    </source>
</evidence>
<protein>
    <recommendedName>
        <fullName evidence="9">Gypsy retrotransposon integrase-like protein 1</fullName>
        <ecNumber evidence="2">3.1.26.4</ecNumber>
    </recommendedName>
</protein>
<feature type="compositionally biased region" description="Polar residues" evidence="11">
    <location>
        <begin position="367"/>
        <end position="377"/>
    </location>
</feature>
<dbReference type="FunFam" id="1.10.340.70:FF:000001">
    <property type="entry name" value="Retrovirus-related Pol polyprotein from transposon gypsy-like Protein"/>
    <property type="match status" value="1"/>
</dbReference>
<dbReference type="PROSITE" id="PS50158">
    <property type="entry name" value="ZF_CCHC"/>
    <property type="match status" value="1"/>
</dbReference>
<dbReference type="PROSITE" id="PS50994">
    <property type="entry name" value="INTEGRASE"/>
    <property type="match status" value="1"/>
</dbReference>
<dbReference type="Pfam" id="PF00665">
    <property type="entry name" value="rve"/>
    <property type="match status" value="1"/>
</dbReference>
<dbReference type="Gene3D" id="4.10.60.10">
    <property type="entry name" value="Zinc finger, CCHC-type"/>
    <property type="match status" value="1"/>
</dbReference>
<dbReference type="CDD" id="cd01647">
    <property type="entry name" value="RT_LTR"/>
    <property type="match status" value="1"/>
</dbReference>
<keyword evidence="10" id="KW-0863">Zinc-finger</keyword>
<evidence type="ECO:0000259" key="13">
    <source>
        <dbReference type="PROSITE" id="PS50878"/>
    </source>
</evidence>
<keyword evidence="5" id="KW-0540">Nuclease</keyword>
<proteinExistence type="inferred from homology"/>
<dbReference type="InterPro" id="IPR001878">
    <property type="entry name" value="Znf_CCHC"/>
</dbReference>
<feature type="region of interest" description="Disordered" evidence="11">
    <location>
        <begin position="125"/>
        <end position="147"/>
    </location>
</feature>
<name>A0AAW0N7R0_9GOBI</name>
<feature type="domain" description="Integrase catalytic" evidence="14">
    <location>
        <begin position="1469"/>
        <end position="1627"/>
    </location>
</feature>
<keyword evidence="8" id="KW-0695">RNA-directed DNA polymerase</keyword>
<dbReference type="CDD" id="cd09274">
    <property type="entry name" value="RNase_HI_RT_Ty3"/>
    <property type="match status" value="1"/>
</dbReference>
<dbReference type="SUPFAM" id="SSF53098">
    <property type="entry name" value="Ribonuclease H-like"/>
    <property type="match status" value="1"/>
</dbReference>
<keyword evidence="4" id="KW-0548">Nucleotidyltransferase</keyword>
<dbReference type="Pfam" id="PF17921">
    <property type="entry name" value="Integrase_H2C2"/>
    <property type="match status" value="1"/>
</dbReference>
<dbReference type="FunFam" id="3.10.20.370:FF:000001">
    <property type="entry name" value="Retrovirus-related Pol polyprotein from transposon 17.6-like protein"/>
    <property type="match status" value="1"/>
</dbReference>
<dbReference type="InterPro" id="IPR000477">
    <property type="entry name" value="RT_dom"/>
</dbReference>
<reference evidence="16" key="1">
    <citation type="submission" date="2024-04" db="EMBL/GenBank/DDBJ databases">
        <title>Salinicola lusitanus LLJ914,a marine bacterium isolated from the Okinawa Trough.</title>
        <authorList>
            <person name="Li J."/>
        </authorList>
    </citation>
    <scope>NUCLEOTIDE SEQUENCE [LARGE SCALE GENOMIC DNA]</scope>
</reference>
<comment type="caution">
    <text evidence="15">The sequence shown here is derived from an EMBL/GenBank/DDBJ whole genome shotgun (WGS) entry which is preliminary data.</text>
</comment>
<evidence type="ECO:0000313" key="16">
    <source>
        <dbReference type="Proteomes" id="UP001460270"/>
    </source>
</evidence>
<dbReference type="EC" id="3.1.26.4" evidence="2"/>
<keyword evidence="7" id="KW-0378">Hydrolase</keyword>
<evidence type="ECO:0000256" key="7">
    <source>
        <dbReference type="ARBA" id="ARBA00022801"/>
    </source>
</evidence>
<sequence>MEFEQLQDKLSEALVQLQPEQLYDVCSFAKIETEKPSKKHTLIRLISEEVENIIEKEEEDIARTFLQNLIKHANDAKVADPPPKTAAAASHEAEALASLQKQYAALQESFLDSTKRLEQEMAKLTTRGTDETTRSATQAPHVVSPTSPLPEVTIRREFRINGQIGERGQKDKLSYSNLIHQIDMGLKKNHSEAEIIEAVVRAVSPGLSLRDMLEIKSDLTLSQLRTILRGHYKEDSSTDLYNRLINLTQDSNESPQNFLFRAIELKERLLLASKEPGAEEQYSPDLIQRKFLRAVETGLVSADVKYQLKRYLEDPAVTDELLIAKTNAAASLEWERHQKFKKHIKEPKIRELHVEAQAVPEATVASVNSQACPSTTPLKGKMPKPQHTATRTESELLDMVTQLKGEMEEIKKAIRESPRAPYHPRTNRKRGCKNCQSVNNGDQCDHCFKCGMSGHLSRDCRTGKRQGKKTGQVDMAASSVTTTPTQVDTQELYQLVTDSIQRLEAKLATQAERSQEKETVSVSLLSPNRRTQLLNLIGKKYVISCSLNDVETKALWDTGSQVCLMNETWRQKNMPDTTVRDLAELVGPDVLDGRAVNQTPIPFSGWVEVTFKLPTDSCPQVELLVPVLVANGAGVADQPIIGFNVIEHVLKMGIEPLVPSVMQAGTLTDVQDVLFEPNQFMQLPEGLQMQSGVVQLKKGNRSMFTLPVTNSSARDIKLQAKTVLGQTQRVKIIYPADMRPATVSQVVADNNLKTENCESREMDNSVSKSVDIWEPAVPLEHLTSAEQEKVRQLLREERDAFARDEYDVGTIPSLQLKIRLNDPTPVKKTYISVPKPLHKEVKEYLEDLLNRGWITKSKSSYSSPIVCVRKKDGGLRLCCDFRELNKKSMPDRHPIPRIQDMLNSLKGSAWFSVLDQGKAYHQGFLDEASRPLTAFITPWGLFEWVRIPFGLSSAPAAFQRSMEECLWGLRDDICLPYLDDNLVHSQTFDDHLRDLRNVLHRYKSHGVKLTPRKCELFKQQVRFLGKLVTEEGYTMDPADIAPVQALKQNQPATVGELRKLLGFVSYYRSYIPNFSRIAKPLYDLLANDKTDNAKQTPKRQTKKKQSSAGQLPSSHKIKWSPEHQMVLCQLIDFLSQPPVLGYPNFEEPFILHCDASQEGLGAVLYQRQNGKLVVIAYGSRTLTNPEKNYHLHSGKLEFLALKWAICERFRDFLYYSPPFTVYTDNNPLTYVLTTAKLNATTQRWVAELADFQFVIRYRPGKANRDADGLSRMPLDMEQYMSRCTQDVHPEVMQCVAQAVTVKSQENEPWLCPVTISTLISESDQEANSIAEISKTLLKKAQEEDTVIGDVLSYVKSKQWPKSGKHLNRKVAALVREKQKLQIGDDGLLYRHTTSRKQLLLPQKFHKLVYRELHENMGHLGVERVMHLVRERFYWAHMQKDVEHYITKVCSCLKNKRPNRPTRAPLVNIVTTYPFELVSVDFLHLERCKGGYEYILVLMDHFTRFAQAYPCRNKAAHTAAEKIFGDFALKFGFPTRLHHDQGKEFQNKLFAKLQEYSGVEGSRTTPYHPQGNGQVERFNRTLLAMLRNLPEAAKTDWKSSLAKVVHSYNCTRSEATGYAPYFLLFGRSPKLPIDLMFGLETKEQSSSHTDYAEKWRAKMTEAYKLASKSAHKEAMRGKVLYDKKIYGAELVPGSRVLVRNLTEKGGPGKLRSFWEERVYVVTQRKQQDSPVYEIKPETGRGRTRIMHRNLLLPCDFLPVETLVSPTEEPKKKKRDSQKKSHVDTGESTADEDEDGWRAIVGLHTGNDNSQLRAETPEFHLDNDRARDGEDLNADDVTGEQLAPEADDMVAPEDQADHDGAMVMCRLSPARVTRRVPPAPQQNSILSDLEKEELFLPMIG</sequence>
<feature type="region of interest" description="Disordered" evidence="11">
    <location>
        <begin position="367"/>
        <end position="389"/>
    </location>
</feature>
<evidence type="ECO:0000313" key="15">
    <source>
        <dbReference type="EMBL" id="KAK7893580.1"/>
    </source>
</evidence>
<dbReference type="Pfam" id="PF17917">
    <property type="entry name" value="RT_RNaseH"/>
    <property type="match status" value="1"/>
</dbReference>
<dbReference type="InterPro" id="IPR043502">
    <property type="entry name" value="DNA/RNA_pol_sf"/>
</dbReference>
<keyword evidence="10" id="KW-0479">Metal-binding</keyword>
<dbReference type="GO" id="GO:0004523">
    <property type="term" value="F:RNA-DNA hybrid ribonuclease activity"/>
    <property type="evidence" value="ECO:0007669"/>
    <property type="project" value="UniProtKB-EC"/>
</dbReference>
<organism evidence="15 16">
    <name type="scientific">Mugilogobius chulae</name>
    <name type="common">yellowstripe goby</name>
    <dbReference type="NCBI Taxonomy" id="88201"/>
    <lineage>
        <taxon>Eukaryota</taxon>
        <taxon>Metazoa</taxon>
        <taxon>Chordata</taxon>
        <taxon>Craniata</taxon>
        <taxon>Vertebrata</taxon>
        <taxon>Euteleostomi</taxon>
        <taxon>Actinopterygii</taxon>
        <taxon>Neopterygii</taxon>
        <taxon>Teleostei</taxon>
        <taxon>Neoteleostei</taxon>
        <taxon>Acanthomorphata</taxon>
        <taxon>Gobiaria</taxon>
        <taxon>Gobiiformes</taxon>
        <taxon>Gobioidei</taxon>
        <taxon>Gobiidae</taxon>
        <taxon>Gobionellinae</taxon>
        <taxon>Mugilogobius</taxon>
    </lineage>
</organism>
<dbReference type="Gene3D" id="3.10.10.10">
    <property type="entry name" value="HIV Type 1 Reverse Transcriptase, subunit A, domain 1"/>
    <property type="match status" value="1"/>
</dbReference>
<dbReference type="InterPro" id="IPR050951">
    <property type="entry name" value="Retrovirus_Pol_polyprotein"/>
</dbReference>
<dbReference type="PROSITE" id="PS50878">
    <property type="entry name" value="RT_POL"/>
    <property type="match status" value="1"/>
</dbReference>
<dbReference type="Gene3D" id="3.30.420.10">
    <property type="entry name" value="Ribonuclease H-like superfamily/Ribonuclease H"/>
    <property type="match status" value="1"/>
</dbReference>
<dbReference type="GO" id="GO:0003676">
    <property type="term" value="F:nucleic acid binding"/>
    <property type="evidence" value="ECO:0007669"/>
    <property type="project" value="InterPro"/>
</dbReference>
<feature type="domain" description="Reverse transcriptase" evidence="13">
    <location>
        <begin position="849"/>
        <end position="1028"/>
    </location>
</feature>
<dbReference type="InterPro" id="IPR043128">
    <property type="entry name" value="Rev_trsase/Diguanyl_cyclase"/>
</dbReference>
<dbReference type="Gene3D" id="3.10.20.370">
    <property type="match status" value="1"/>
</dbReference>
<dbReference type="InterPro" id="IPR001584">
    <property type="entry name" value="Integrase_cat-core"/>
</dbReference>
<dbReference type="PANTHER" id="PTHR37984">
    <property type="entry name" value="PROTEIN CBG26694"/>
    <property type="match status" value="1"/>
</dbReference>
<evidence type="ECO:0000256" key="1">
    <source>
        <dbReference type="ARBA" id="ARBA00010879"/>
    </source>
</evidence>
<keyword evidence="10" id="KW-0862">Zinc</keyword>
<dbReference type="GO" id="GO:0008270">
    <property type="term" value="F:zinc ion binding"/>
    <property type="evidence" value="ECO:0007669"/>
    <property type="project" value="UniProtKB-KW"/>
</dbReference>